<protein>
    <submittedName>
        <fullName evidence="1">Uncharacterized protein</fullName>
    </submittedName>
</protein>
<accession>A0A1W1XS54</accession>
<dbReference type="STRING" id="1121390.SAMN02746041_02777"/>
<dbReference type="EMBL" id="FWXF01000018">
    <property type="protein sequence ID" value="SMC26799.1"/>
    <property type="molecule type" value="Genomic_DNA"/>
</dbReference>
<gene>
    <name evidence="1" type="ORF">SAMN02746041_02777</name>
</gene>
<name>A0A1W1XS54_9BACT</name>
<dbReference type="Gene3D" id="3.40.50.2000">
    <property type="entry name" value="Glycogen Phosphorylase B"/>
    <property type="match status" value="1"/>
</dbReference>
<evidence type="ECO:0000313" key="2">
    <source>
        <dbReference type="Proteomes" id="UP000192783"/>
    </source>
</evidence>
<dbReference type="OrthoDB" id="9764674at2"/>
<dbReference type="RefSeq" id="WP_084058699.1">
    <property type="nucleotide sequence ID" value="NZ_FWXF01000018.1"/>
</dbReference>
<evidence type="ECO:0000313" key="1">
    <source>
        <dbReference type="EMBL" id="SMC26799.1"/>
    </source>
</evidence>
<organism evidence="1 2">
    <name type="scientific">Desulfacinum hydrothermale DSM 13146</name>
    <dbReference type="NCBI Taxonomy" id="1121390"/>
    <lineage>
        <taxon>Bacteria</taxon>
        <taxon>Pseudomonadati</taxon>
        <taxon>Thermodesulfobacteriota</taxon>
        <taxon>Syntrophobacteria</taxon>
        <taxon>Syntrophobacterales</taxon>
        <taxon>Syntrophobacteraceae</taxon>
        <taxon>Desulfacinum</taxon>
    </lineage>
</organism>
<dbReference type="AlphaFoldDB" id="A0A1W1XS54"/>
<reference evidence="1 2" key="1">
    <citation type="submission" date="2017-04" db="EMBL/GenBank/DDBJ databases">
        <authorList>
            <person name="Afonso C.L."/>
            <person name="Miller P.J."/>
            <person name="Scott M.A."/>
            <person name="Spackman E."/>
            <person name="Goraichik I."/>
            <person name="Dimitrov K.M."/>
            <person name="Suarez D.L."/>
            <person name="Swayne D.E."/>
        </authorList>
    </citation>
    <scope>NUCLEOTIDE SEQUENCE [LARGE SCALE GENOMIC DNA]</scope>
    <source>
        <strain evidence="1 2">DSM 13146</strain>
    </source>
</reference>
<sequence>MPIPKTLVVFHYHLLRGGVRSALERSLTCLAQAGWASGRRLKILVGRDAGVRSFRQCLEGRWDSVQVHRVSALDYRDEPWPDEAAFRGHVKHLAARILDLAEGETLYWVHNPTLGKNAAVTAAWKAAAQEAQQASLPCRFLYHIHDFPECGRIQNLERLRRCWITGGVVDPYPEPSAVAYAVLNGADRARMERAGVPAGSLFFLPNLLELPAPLEPSREARERIAAALAAYADRQGYTFQEDRPWWLLPIRMIRRKNVLEAVLLAAAADPPAQVLITLDANSAQESPYAEAVKDWVRSRRYPVVIGFGLELVGSAFSMAELMGACHAVLTTSLLEGFGFGFLEGPLLGRSLLGRNLPDVTCDFQQAGFPSGALYEALPVPVEAAERQRLLAAGRAFAGRYGGLFPGLAEESEARFVSALEDLYRREAVDFGLLDLKGQIRVLDRWKEGALGKSVGQDLTQRLQPCRLDERARSALHELLGPEAHARRLIGAFEALFQDRPPLSSSGGRAAAGASLTIGLADLFLDPRYQRPLLGGWQ</sequence>
<dbReference type="Proteomes" id="UP000192783">
    <property type="component" value="Unassembled WGS sequence"/>
</dbReference>
<dbReference type="SUPFAM" id="SSF53756">
    <property type="entry name" value="UDP-Glycosyltransferase/glycogen phosphorylase"/>
    <property type="match status" value="1"/>
</dbReference>
<proteinExistence type="predicted"/>
<keyword evidence="2" id="KW-1185">Reference proteome</keyword>